<feature type="binding site" evidence="4">
    <location>
        <position position="109"/>
    </location>
    <ligand>
        <name>D-ribulose 5-phosphate</name>
        <dbReference type="ChEBI" id="CHEBI:58121"/>
    </ligand>
</feature>
<name>A0AAW5KG86_9FIRM</name>
<dbReference type="EMBL" id="JANGAB010000002">
    <property type="protein sequence ID" value="MCQ4949235.1"/>
    <property type="molecule type" value="Genomic_DNA"/>
</dbReference>
<feature type="active site" description="Proton acceptor" evidence="3">
    <location>
        <position position="65"/>
    </location>
</feature>
<dbReference type="Proteomes" id="UP001205063">
    <property type="component" value="Unassembled WGS sequence"/>
</dbReference>
<dbReference type="GO" id="GO:0004751">
    <property type="term" value="F:ribose-5-phosphate isomerase activity"/>
    <property type="evidence" value="ECO:0007669"/>
    <property type="project" value="UniProtKB-EC"/>
</dbReference>
<evidence type="ECO:0000256" key="4">
    <source>
        <dbReference type="PIRSR" id="PIRSR005384-2"/>
    </source>
</evidence>
<protein>
    <submittedName>
        <fullName evidence="5">Ribose 5-phosphate isomerase B</fullName>
        <ecNumber evidence="5">5.3.1.6</ecNumber>
    </submittedName>
</protein>
<dbReference type="PANTHER" id="PTHR43732">
    <property type="entry name" value="RIBOSE 5-PHOSPHATE ISOMERASE-RELATED"/>
    <property type="match status" value="1"/>
</dbReference>
<feature type="binding site" evidence="4">
    <location>
        <begin position="9"/>
        <end position="10"/>
    </location>
    <ligand>
        <name>D-ribulose 5-phosphate</name>
        <dbReference type="ChEBI" id="CHEBI:58121"/>
    </ligand>
</feature>
<evidence type="ECO:0000313" key="6">
    <source>
        <dbReference type="Proteomes" id="UP001205063"/>
    </source>
</evidence>
<evidence type="ECO:0000256" key="3">
    <source>
        <dbReference type="PIRSR" id="PIRSR005384-1"/>
    </source>
</evidence>
<dbReference type="Pfam" id="PF02502">
    <property type="entry name" value="LacAB_rpiB"/>
    <property type="match status" value="1"/>
</dbReference>
<dbReference type="GO" id="GO:0005975">
    <property type="term" value="P:carbohydrate metabolic process"/>
    <property type="evidence" value="ECO:0007669"/>
    <property type="project" value="InterPro"/>
</dbReference>
<feature type="active site" description="Proton donor" evidence="3">
    <location>
        <position position="98"/>
    </location>
</feature>
<feature type="binding site" evidence="4">
    <location>
        <begin position="66"/>
        <end position="70"/>
    </location>
    <ligand>
        <name>D-ribulose 5-phosphate</name>
        <dbReference type="ChEBI" id="CHEBI:58121"/>
    </ligand>
</feature>
<accession>A0AAW5KG86</accession>
<feature type="binding site" evidence="4">
    <location>
        <position position="136"/>
    </location>
    <ligand>
        <name>D-ribulose 5-phosphate</name>
        <dbReference type="ChEBI" id="CHEBI:58121"/>
    </ligand>
</feature>
<dbReference type="InterPro" id="IPR051812">
    <property type="entry name" value="SPI_LacAB/RpiB"/>
</dbReference>
<dbReference type="NCBIfam" id="NF004051">
    <property type="entry name" value="PRK05571.1"/>
    <property type="match status" value="1"/>
</dbReference>
<dbReference type="NCBIfam" id="TIGR00689">
    <property type="entry name" value="rpiB_lacA_lacB"/>
    <property type="match status" value="1"/>
</dbReference>
<dbReference type="EC" id="5.3.1.6" evidence="5"/>
<dbReference type="Gene3D" id="3.40.1400.10">
    <property type="entry name" value="Sugar-phosphate isomerase, RpiB/LacA/LacB"/>
    <property type="match status" value="1"/>
</dbReference>
<keyword evidence="2 5" id="KW-0413">Isomerase</keyword>
<feature type="binding site" evidence="4">
    <location>
        <position position="132"/>
    </location>
    <ligand>
        <name>D-ribulose 5-phosphate</name>
        <dbReference type="ChEBI" id="CHEBI:58121"/>
    </ligand>
</feature>
<comment type="caution">
    <text evidence="5">The sequence shown here is derived from an EMBL/GenBank/DDBJ whole genome shotgun (WGS) entry which is preliminary data.</text>
</comment>
<dbReference type="InterPro" id="IPR004785">
    <property type="entry name" value="RpiB"/>
</dbReference>
<evidence type="ECO:0000256" key="2">
    <source>
        <dbReference type="ARBA" id="ARBA00023235"/>
    </source>
</evidence>
<dbReference type="SUPFAM" id="SSF89623">
    <property type="entry name" value="Ribose/Galactose isomerase RpiB/AlsB"/>
    <property type="match status" value="1"/>
</dbReference>
<dbReference type="AlphaFoldDB" id="A0AAW5KG86"/>
<evidence type="ECO:0000256" key="1">
    <source>
        <dbReference type="ARBA" id="ARBA00008754"/>
    </source>
</evidence>
<dbReference type="InterPro" id="IPR003500">
    <property type="entry name" value="RpiB_LacA_LacB"/>
</dbReference>
<comment type="similarity">
    <text evidence="1">Belongs to the LacAB/RpiB family.</text>
</comment>
<dbReference type="NCBIfam" id="TIGR01120">
    <property type="entry name" value="rpiB"/>
    <property type="match status" value="1"/>
</dbReference>
<reference evidence="5" key="1">
    <citation type="submission" date="2022-06" db="EMBL/GenBank/DDBJ databases">
        <title>Isolation of gut microbiota from human fecal samples.</title>
        <authorList>
            <person name="Pamer E.G."/>
            <person name="Barat B."/>
            <person name="Waligurski E."/>
            <person name="Medina S."/>
            <person name="Paddock L."/>
            <person name="Mostad J."/>
        </authorList>
    </citation>
    <scope>NUCLEOTIDE SEQUENCE</scope>
    <source>
        <strain evidence="5">DFI.7.96</strain>
    </source>
</reference>
<feature type="binding site" evidence="4">
    <location>
        <position position="99"/>
    </location>
    <ligand>
        <name>D-ribulose 5-phosphate</name>
        <dbReference type="ChEBI" id="CHEBI:58121"/>
    </ligand>
</feature>
<proteinExistence type="inferred from homology"/>
<dbReference type="InterPro" id="IPR036569">
    <property type="entry name" value="RpiB_LacA_LacB_sf"/>
</dbReference>
<evidence type="ECO:0000313" key="5">
    <source>
        <dbReference type="EMBL" id="MCQ4949235.1"/>
    </source>
</evidence>
<dbReference type="PANTHER" id="PTHR43732:SF1">
    <property type="entry name" value="RIBOSE 5-PHOSPHATE ISOMERASE"/>
    <property type="match status" value="1"/>
</dbReference>
<gene>
    <name evidence="5" type="primary">rpiB</name>
    <name evidence="5" type="ORF">NE646_06085</name>
</gene>
<sequence length="148" mass="16059">MNMLAIGCDHGGYALKEEVKKHLDERGIEYIDCGCNGESVDYPVIASETCAHITSGECERGLLFCGTGIGISIAANKTPGIRAACCSDYYSAKYTRMHNDANVLCVGGRVISSGLACELVDVFLDTAYEGGRHQRRVDMLTELDKKKQ</sequence>
<dbReference type="PIRSF" id="PIRSF005384">
    <property type="entry name" value="RpiB_LacA_B"/>
    <property type="match status" value="1"/>
</dbReference>
<organism evidence="5 6">
    <name type="scientific">Bittarella massiliensis</name>
    <name type="common">ex Durand et al. 2017</name>
    <dbReference type="NCBI Taxonomy" id="1720313"/>
    <lineage>
        <taxon>Bacteria</taxon>
        <taxon>Bacillati</taxon>
        <taxon>Bacillota</taxon>
        <taxon>Clostridia</taxon>
        <taxon>Eubacteriales</taxon>
        <taxon>Oscillospiraceae</taxon>
        <taxon>Bittarella (ex Durand et al. 2017)</taxon>
    </lineage>
</organism>